<feature type="domain" description="Bacterial DNA polymerase III alpha subunit NTPase" evidence="8">
    <location>
        <begin position="240"/>
        <end position="486"/>
    </location>
</feature>
<evidence type="ECO:0000259" key="10">
    <source>
        <dbReference type="Pfam" id="PF17657"/>
    </source>
</evidence>
<evidence type="ECO:0000259" key="9">
    <source>
        <dbReference type="Pfam" id="PF14579"/>
    </source>
</evidence>
<dbReference type="PANTHER" id="PTHR32294">
    <property type="entry name" value="DNA POLYMERASE III SUBUNIT ALPHA"/>
    <property type="match status" value="1"/>
</dbReference>
<dbReference type="GO" id="GO:0006260">
    <property type="term" value="P:DNA replication"/>
    <property type="evidence" value="ECO:0007669"/>
    <property type="project" value="UniProtKB-KW"/>
</dbReference>
<dbReference type="Pfam" id="PF17657">
    <property type="entry name" value="DNA_pol3_finger"/>
    <property type="match status" value="1"/>
</dbReference>
<dbReference type="AlphaFoldDB" id="A0A2T2XE85"/>
<name>A0A2T2XE85_9FIRM</name>
<keyword evidence="3" id="KW-0548">Nucleotidyltransferase</keyword>
<evidence type="ECO:0000256" key="2">
    <source>
        <dbReference type="ARBA" id="ARBA00022679"/>
    </source>
</evidence>
<dbReference type="EMBL" id="PXYW01000031">
    <property type="protein sequence ID" value="PSR32805.1"/>
    <property type="molecule type" value="Genomic_DNA"/>
</dbReference>
<dbReference type="Gene3D" id="1.10.10.1600">
    <property type="entry name" value="Bacterial DNA polymerase III alpha subunit, thumb domain"/>
    <property type="match status" value="1"/>
</dbReference>
<evidence type="ECO:0000256" key="3">
    <source>
        <dbReference type="ARBA" id="ARBA00022695"/>
    </source>
</evidence>
<evidence type="ECO:0000256" key="6">
    <source>
        <dbReference type="ARBA" id="ARBA00049244"/>
    </source>
</evidence>
<feature type="domain" description="PHP" evidence="7">
    <location>
        <begin position="9"/>
        <end position="96"/>
    </location>
</feature>
<protein>
    <recommendedName>
        <fullName evidence="1">DNA-directed DNA polymerase</fullName>
        <ecNumber evidence="1">2.7.7.7</ecNumber>
    </recommendedName>
</protein>
<keyword evidence="5" id="KW-0239">DNA-directed DNA polymerase</keyword>
<proteinExistence type="predicted"/>
<dbReference type="Gene3D" id="3.20.20.140">
    <property type="entry name" value="Metal-dependent hydrolases"/>
    <property type="match status" value="1"/>
</dbReference>
<dbReference type="GO" id="GO:0008408">
    <property type="term" value="F:3'-5' exonuclease activity"/>
    <property type="evidence" value="ECO:0007669"/>
    <property type="project" value="InterPro"/>
</dbReference>
<feature type="domain" description="DNA polymerase III alpha subunit finger" evidence="10">
    <location>
        <begin position="489"/>
        <end position="643"/>
    </location>
</feature>
<keyword evidence="4" id="KW-0235">DNA replication</keyword>
<gene>
    <name evidence="11" type="ORF">C7B46_12595</name>
</gene>
<reference evidence="11 12" key="1">
    <citation type="journal article" date="2014" name="BMC Genomics">
        <title>Comparison of environmental and isolate Sulfobacillus genomes reveals diverse carbon, sulfur, nitrogen, and hydrogen metabolisms.</title>
        <authorList>
            <person name="Justice N.B."/>
            <person name="Norman A."/>
            <person name="Brown C.T."/>
            <person name="Singh A."/>
            <person name="Thomas B.C."/>
            <person name="Banfield J.F."/>
        </authorList>
    </citation>
    <scope>NUCLEOTIDE SEQUENCE [LARGE SCALE GENOMIC DNA]</scope>
    <source>
        <strain evidence="11">AMDSBA4</strain>
    </source>
</reference>
<dbReference type="Pfam" id="PF14579">
    <property type="entry name" value="HHH_6"/>
    <property type="match status" value="1"/>
</dbReference>
<dbReference type="GO" id="GO:0003887">
    <property type="term" value="F:DNA-directed DNA polymerase activity"/>
    <property type="evidence" value="ECO:0007669"/>
    <property type="project" value="UniProtKB-KW"/>
</dbReference>
<dbReference type="InterPro" id="IPR041931">
    <property type="entry name" value="DNA_pol3_alpha_thumb_dom"/>
</dbReference>
<evidence type="ECO:0000256" key="5">
    <source>
        <dbReference type="ARBA" id="ARBA00022932"/>
    </source>
</evidence>
<dbReference type="Proteomes" id="UP000242972">
    <property type="component" value="Unassembled WGS sequence"/>
</dbReference>
<dbReference type="InterPro" id="IPR004013">
    <property type="entry name" value="PHP_dom"/>
</dbReference>
<dbReference type="PANTHER" id="PTHR32294:SF0">
    <property type="entry name" value="DNA POLYMERASE III SUBUNIT ALPHA"/>
    <property type="match status" value="1"/>
</dbReference>
<dbReference type="Pfam" id="PF02811">
    <property type="entry name" value="PHP"/>
    <property type="match status" value="1"/>
</dbReference>
<sequence>MTPLLNIWSGYSVLRSTWRFEPGLNALARLGYRHVGLADWETLAGAEIFDREARARGLTPWIGVTLNVHMESDTHPLRLYAMTPQGWRHLCGLMEATDPYTVAAIQSPDVVVVWAKDSPLAPGLWEGLRDYHFFAVVEEMWPPGEAVAQAPRGWWLPAWPIRWHDPRDDDAYRVLAQIGGHDPRTLPQLQPLPPEPELLSRYPLEWHKHIFQEKPPETVLPNGDFKLPRSNESVDEERQALKRLVDQGLNRRFSYLTLEILNRRDQELEIIDSLGFSGYFLIVADLVQFARECNIRVGPGRGSAAGSLVSYALGITDIDPLSHGLIFERFLNPARKSMPDIDLDFDYERRYELIEYLRRRWGADRVAQIGTFGTLGARAVTRDVGRVLGIAPALVDQVAAAIAPGQDVSRVAEQMNKIDESGRWSQVSQKLEGLPRHASIHAAGVIVAPGPIRNWVPCHREEGHLVTQMEMVSLERLGLLKLDLLGLRTLTVLQQVEEATGTTGRSLATLDPRDSKTLKLLGRGDTEAVFQLDGAGVVELLRALRPQSMEDVMTVVALYRPGPMDNISRFLARRRQWRPGEGDRIARLVPETYGILVYQEQLMMVIRELAGYTWAEADLFRRAISKKDRALLDSERSRLIAALEGRGMEPSAAQELWRQITAFADYGFNKSHAAAYGSLSYYVAYLKAHHPLEFWAAELSTLADLARLQKTVDIVAASGIEFYPPDINRSGIRYVAESGRIRVGLAAVRGVTQEAATIIVHDRENRGLYRNWDDFISRVGRKLGERVCEALDDAGAFAEVAGNGRKPTQMSWFEDREEDGSRVRGKFDARSILGWRWPVAVGPIYVRLDAQAQWESVAEQVARVAKDWRGSEAIVLATPEGRGRPIPGITMDTHWQALATLREIDGVLAAGRQVERLKEVPR</sequence>
<dbReference type="EC" id="2.7.7.7" evidence="1"/>
<evidence type="ECO:0000259" key="7">
    <source>
        <dbReference type="Pfam" id="PF02811"/>
    </source>
</evidence>
<organism evidence="11 12">
    <name type="scientific">Sulfobacillus benefaciens</name>
    <dbReference type="NCBI Taxonomy" id="453960"/>
    <lineage>
        <taxon>Bacteria</taxon>
        <taxon>Bacillati</taxon>
        <taxon>Bacillota</taxon>
        <taxon>Clostridia</taxon>
        <taxon>Eubacteriales</taxon>
        <taxon>Clostridiales Family XVII. Incertae Sedis</taxon>
        <taxon>Sulfobacillus</taxon>
    </lineage>
</organism>
<accession>A0A2T2XE85</accession>
<evidence type="ECO:0000313" key="11">
    <source>
        <dbReference type="EMBL" id="PSR32805.1"/>
    </source>
</evidence>
<evidence type="ECO:0000256" key="4">
    <source>
        <dbReference type="ARBA" id="ARBA00022705"/>
    </source>
</evidence>
<comment type="caution">
    <text evidence="11">The sequence shown here is derived from an EMBL/GenBank/DDBJ whole genome shotgun (WGS) entry which is preliminary data.</text>
</comment>
<dbReference type="InterPro" id="IPR011708">
    <property type="entry name" value="DNA_pol3_alpha_NTPase_dom"/>
</dbReference>
<dbReference type="Gene3D" id="1.10.150.870">
    <property type="match status" value="1"/>
</dbReference>
<evidence type="ECO:0000256" key="1">
    <source>
        <dbReference type="ARBA" id="ARBA00012417"/>
    </source>
</evidence>
<dbReference type="InterPro" id="IPR004805">
    <property type="entry name" value="DnaE2/DnaE/PolC"/>
</dbReference>
<dbReference type="InterPro" id="IPR029460">
    <property type="entry name" value="DNAPol_HHH"/>
</dbReference>
<feature type="domain" description="DNA polymerase helix-hairpin-helix motif" evidence="9">
    <location>
        <begin position="719"/>
        <end position="803"/>
    </location>
</feature>
<dbReference type="InterPro" id="IPR040982">
    <property type="entry name" value="DNA_pol3_finger"/>
</dbReference>
<keyword evidence="2" id="KW-0808">Transferase</keyword>
<evidence type="ECO:0000313" key="12">
    <source>
        <dbReference type="Proteomes" id="UP000242972"/>
    </source>
</evidence>
<evidence type="ECO:0000259" key="8">
    <source>
        <dbReference type="Pfam" id="PF07733"/>
    </source>
</evidence>
<comment type="catalytic activity">
    <reaction evidence="6">
        <text>DNA(n) + a 2'-deoxyribonucleoside 5'-triphosphate = DNA(n+1) + diphosphate</text>
        <dbReference type="Rhea" id="RHEA:22508"/>
        <dbReference type="Rhea" id="RHEA-COMP:17339"/>
        <dbReference type="Rhea" id="RHEA-COMP:17340"/>
        <dbReference type="ChEBI" id="CHEBI:33019"/>
        <dbReference type="ChEBI" id="CHEBI:61560"/>
        <dbReference type="ChEBI" id="CHEBI:173112"/>
        <dbReference type="EC" id="2.7.7.7"/>
    </reaction>
</comment>
<dbReference type="NCBIfam" id="TIGR00594">
    <property type="entry name" value="polc"/>
    <property type="match status" value="1"/>
</dbReference>
<dbReference type="Pfam" id="PF07733">
    <property type="entry name" value="DNA_pol3_alpha"/>
    <property type="match status" value="1"/>
</dbReference>